<dbReference type="Pfam" id="PF03466">
    <property type="entry name" value="LysR_substrate"/>
    <property type="match status" value="1"/>
</dbReference>
<proteinExistence type="inferred from homology"/>
<dbReference type="GO" id="GO:0003700">
    <property type="term" value="F:DNA-binding transcription factor activity"/>
    <property type="evidence" value="ECO:0007669"/>
    <property type="project" value="InterPro"/>
</dbReference>
<evidence type="ECO:0000256" key="4">
    <source>
        <dbReference type="ARBA" id="ARBA00023163"/>
    </source>
</evidence>
<evidence type="ECO:0000259" key="5">
    <source>
        <dbReference type="PROSITE" id="PS50931"/>
    </source>
</evidence>
<dbReference type="GO" id="GO:0043565">
    <property type="term" value="F:sequence-specific DNA binding"/>
    <property type="evidence" value="ECO:0007669"/>
    <property type="project" value="TreeGrafter"/>
</dbReference>
<evidence type="ECO:0000256" key="1">
    <source>
        <dbReference type="ARBA" id="ARBA00009437"/>
    </source>
</evidence>
<dbReference type="PANTHER" id="PTHR30537">
    <property type="entry name" value="HTH-TYPE TRANSCRIPTIONAL REGULATOR"/>
    <property type="match status" value="1"/>
</dbReference>
<name>A0A2T5BJ00_MYCDI</name>
<dbReference type="InterPro" id="IPR036388">
    <property type="entry name" value="WH-like_DNA-bd_sf"/>
</dbReference>
<dbReference type="EMBL" id="PZZZ01000001">
    <property type="protein sequence ID" value="PTM98965.1"/>
    <property type="molecule type" value="Genomic_DNA"/>
</dbReference>
<dbReference type="FunFam" id="1.10.10.10:FF:000001">
    <property type="entry name" value="LysR family transcriptional regulator"/>
    <property type="match status" value="1"/>
</dbReference>
<dbReference type="Proteomes" id="UP000241247">
    <property type="component" value="Unassembled WGS sequence"/>
</dbReference>
<dbReference type="Pfam" id="PF00126">
    <property type="entry name" value="HTH_1"/>
    <property type="match status" value="1"/>
</dbReference>
<dbReference type="PROSITE" id="PS50931">
    <property type="entry name" value="HTH_LYSR"/>
    <property type="match status" value="1"/>
</dbReference>
<dbReference type="Gene3D" id="1.10.10.10">
    <property type="entry name" value="Winged helix-like DNA-binding domain superfamily/Winged helix DNA-binding domain"/>
    <property type="match status" value="1"/>
</dbReference>
<protein>
    <submittedName>
        <fullName evidence="6">LysR family transcriptional regulator</fullName>
    </submittedName>
</protein>
<dbReference type="AlphaFoldDB" id="A0A2T5BJ00"/>
<dbReference type="SUPFAM" id="SSF46785">
    <property type="entry name" value="Winged helix' DNA-binding domain"/>
    <property type="match status" value="1"/>
</dbReference>
<organism evidence="6 7">
    <name type="scientific">Mycoplana dimorpha</name>
    <dbReference type="NCBI Taxonomy" id="28320"/>
    <lineage>
        <taxon>Bacteria</taxon>
        <taxon>Pseudomonadati</taxon>
        <taxon>Pseudomonadota</taxon>
        <taxon>Alphaproteobacteria</taxon>
        <taxon>Hyphomicrobiales</taxon>
        <taxon>Rhizobiaceae</taxon>
        <taxon>Mycoplana</taxon>
    </lineage>
</organism>
<dbReference type="InterPro" id="IPR036390">
    <property type="entry name" value="WH_DNA-bd_sf"/>
</dbReference>
<gene>
    <name evidence="6" type="ORF">C7449_101633</name>
</gene>
<evidence type="ECO:0000256" key="2">
    <source>
        <dbReference type="ARBA" id="ARBA00023015"/>
    </source>
</evidence>
<dbReference type="RefSeq" id="WP_108001286.1">
    <property type="nucleotide sequence ID" value="NZ_JBHEEX010000006.1"/>
</dbReference>
<evidence type="ECO:0000313" key="7">
    <source>
        <dbReference type="Proteomes" id="UP000241247"/>
    </source>
</evidence>
<dbReference type="InterPro" id="IPR000847">
    <property type="entry name" value="LysR_HTH_N"/>
</dbReference>
<accession>A0A2T5BJ00</accession>
<dbReference type="GO" id="GO:0006351">
    <property type="term" value="P:DNA-templated transcription"/>
    <property type="evidence" value="ECO:0007669"/>
    <property type="project" value="TreeGrafter"/>
</dbReference>
<dbReference type="PRINTS" id="PR00039">
    <property type="entry name" value="HTHLYSR"/>
</dbReference>
<sequence length="315" mass="34375">MQDLNDLALFAAVVRHKGFTAAANALGVPKSKISKRVAQLEQQLGVRLLERSTRKLRVTDIGQSFYERCEAVLSGVEEAEAVVAAAKAEAAGPVRLAMPLGFAPMLADVLPRFLKQYPQVRLAIVTTNRPIDLIEERIDVALRVRASYEGEQSIVVRKFCDTRHYLTASPAFVARHGPITFDNLSLLPTIAMQEQPSRAIWTLVNGEGEFRDVAHNPVLSCVDFGILERAVIEGIGLGLLPDSIVERGVRSGVLVPVLTGWSSPESSVHVAFPSRHGILPAVRALIDFLAETLPRSMESCNEVIPRPATTADWSI</sequence>
<evidence type="ECO:0000256" key="3">
    <source>
        <dbReference type="ARBA" id="ARBA00023125"/>
    </source>
</evidence>
<comment type="caution">
    <text evidence="6">The sequence shown here is derived from an EMBL/GenBank/DDBJ whole genome shotgun (WGS) entry which is preliminary data.</text>
</comment>
<keyword evidence="7" id="KW-1185">Reference proteome</keyword>
<reference evidence="6 7" key="1">
    <citation type="submission" date="2018-04" db="EMBL/GenBank/DDBJ databases">
        <title>Genomic Encyclopedia of Type Strains, Phase IV (KMG-IV): sequencing the most valuable type-strain genomes for metagenomic binning, comparative biology and taxonomic classification.</title>
        <authorList>
            <person name="Goeker M."/>
        </authorList>
    </citation>
    <scope>NUCLEOTIDE SEQUENCE [LARGE SCALE GENOMIC DNA]</scope>
    <source>
        <strain evidence="6 7">DSM 7138</strain>
    </source>
</reference>
<keyword evidence="4" id="KW-0804">Transcription</keyword>
<dbReference type="OrthoDB" id="9786526at2"/>
<dbReference type="SUPFAM" id="SSF53850">
    <property type="entry name" value="Periplasmic binding protein-like II"/>
    <property type="match status" value="1"/>
</dbReference>
<dbReference type="InterPro" id="IPR005119">
    <property type="entry name" value="LysR_subst-bd"/>
</dbReference>
<keyword evidence="2" id="KW-0805">Transcription regulation</keyword>
<comment type="similarity">
    <text evidence="1">Belongs to the LysR transcriptional regulatory family.</text>
</comment>
<dbReference type="Gene3D" id="3.40.190.290">
    <property type="match status" value="1"/>
</dbReference>
<dbReference type="PANTHER" id="PTHR30537:SF31">
    <property type="entry name" value="TRANSCRIPTIONAL REGULATOR, LYSR FAMILY"/>
    <property type="match status" value="1"/>
</dbReference>
<feature type="domain" description="HTH lysR-type" evidence="5">
    <location>
        <begin position="1"/>
        <end position="59"/>
    </location>
</feature>
<dbReference type="InterPro" id="IPR058163">
    <property type="entry name" value="LysR-type_TF_proteobact-type"/>
</dbReference>
<keyword evidence="3" id="KW-0238">DNA-binding</keyword>
<evidence type="ECO:0000313" key="6">
    <source>
        <dbReference type="EMBL" id="PTM98965.1"/>
    </source>
</evidence>